<protein>
    <recommendedName>
        <fullName evidence="6 17">O-phosphoseryl-tRNA(Sec) selenium transferase</fullName>
        <ecNumber evidence="5 17">2.9.1.2</ecNumber>
    </recommendedName>
    <alternativeName>
        <fullName evidence="13 17">Selenocysteine synthase</fullName>
    </alternativeName>
    <alternativeName>
        <fullName evidence="14 17">Selenocysteinyl-tRNA(Sec) synthase</fullName>
    </alternativeName>
    <alternativeName>
        <fullName evidence="15 17">Sep-tRNA:Sec-tRNA synthase</fullName>
    </alternativeName>
</protein>
<evidence type="ECO:0000256" key="1">
    <source>
        <dbReference type="ARBA" id="ARBA00001933"/>
    </source>
</evidence>
<dbReference type="GO" id="GO:0000049">
    <property type="term" value="F:tRNA binding"/>
    <property type="evidence" value="ECO:0007669"/>
    <property type="project" value="UniProtKB-UniRule"/>
</dbReference>
<evidence type="ECO:0000256" key="11">
    <source>
        <dbReference type="ARBA" id="ARBA00022917"/>
    </source>
</evidence>
<dbReference type="AlphaFoldDB" id="A0A7S1FM34"/>
<evidence type="ECO:0000256" key="8">
    <source>
        <dbReference type="ARBA" id="ARBA00022679"/>
    </source>
</evidence>
<dbReference type="Pfam" id="PF05889">
    <property type="entry name" value="SepSecS"/>
    <property type="match status" value="2"/>
</dbReference>
<feature type="binding site" evidence="18">
    <location>
        <position position="429"/>
    </location>
    <ligand>
        <name>tRNA</name>
        <dbReference type="ChEBI" id="CHEBI:17843"/>
    </ligand>
</feature>
<keyword evidence="9 17" id="KW-0694">RNA-binding</keyword>
<evidence type="ECO:0000256" key="10">
    <source>
        <dbReference type="ARBA" id="ARBA00022898"/>
    </source>
</evidence>
<dbReference type="EMBL" id="HBFR01003080">
    <property type="protein sequence ID" value="CAD8874929.1"/>
    <property type="molecule type" value="Transcribed_RNA"/>
</dbReference>
<feature type="binding site" evidence="18">
    <location>
        <position position="8"/>
    </location>
    <ligand>
        <name>substrate</name>
    </ligand>
</feature>
<comment type="cofactor">
    <cofactor evidence="1 17">
        <name>pyridoxal 5'-phosphate</name>
        <dbReference type="ChEBI" id="CHEBI:597326"/>
    </cofactor>
</comment>
<evidence type="ECO:0000256" key="15">
    <source>
        <dbReference type="ARBA" id="ARBA00032693"/>
    </source>
</evidence>
<feature type="binding site" evidence="18">
    <location>
        <position position="253"/>
    </location>
    <ligand>
        <name>substrate</name>
    </ligand>
</feature>
<evidence type="ECO:0000256" key="6">
    <source>
        <dbReference type="ARBA" id="ARBA00021963"/>
    </source>
</evidence>
<organism evidence="21">
    <name type="scientific">Corethron hystrix</name>
    <dbReference type="NCBI Taxonomy" id="216773"/>
    <lineage>
        <taxon>Eukaryota</taxon>
        <taxon>Sar</taxon>
        <taxon>Stramenopiles</taxon>
        <taxon>Ochrophyta</taxon>
        <taxon>Bacillariophyta</taxon>
        <taxon>Coscinodiscophyceae</taxon>
        <taxon>Corethrophycidae</taxon>
        <taxon>Corethrales</taxon>
        <taxon>Corethraceae</taxon>
        <taxon>Corethron</taxon>
    </lineage>
</organism>
<name>A0A7S1FM34_9STRA</name>
<comment type="catalytic activity">
    <reaction evidence="16 17">
        <text>O-phospho-L-seryl-tRNA(Sec) + selenophosphate + H2O = L-selenocysteinyl-tRNA(Sec) + 2 phosphate</text>
        <dbReference type="Rhea" id="RHEA:25041"/>
        <dbReference type="Rhea" id="RHEA-COMP:9743"/>
        <dbReference type="Rhea" id="RHEA-COMP:9947"/>
        <dbReference type="ChEBI" id="CHEBI:15377"/>
        <dbReference type="ChEBI" id="CHEBI:16144"/>
        <dbReference type="ChEBI" id="CHEBI:43474"/>
        <dbReference type="ChEBI" id="CHEBI:78551"/>
        <dbReference type="ChEBI" id="CHEBI:78573"/>
        <dbReference type="EC" id="2.9.1.2"/>
    </reaction>
</comment>
<evidence type="ECO:0000256" key="14">
    <source>
        <dbReference type="ARBA" id="ARBA00032048"/>
    </source>
</evidence>
<dbReference type="NCBIfam" id="TIGR03531">
    <property type="entry name" value="selenium_SpcS"/>
    <property type="match status" value="1"/>
</dbReference>
<gene>
    <name evidence="21" type="ORF">CHYS00102_LOCUS2104</name>
</gene>
<accession>A0A7S1FM34</accession>
<evidence type="ECO:0000256" key="5">
    <source>
        <dbReference type="ARBA" id="ARBA00012464"/>
    </source>
</evidence>
<comment type="similarity">
    <text evidence="4 17">Belongs to the SepSecS family.</text>
</comment>
<feature type="binding site" evidence="18">
    <location>
        <position position="15"/>
    </location>
    <ligand>
        <name>substrate</name>
    </ligand>
</feature>
<evidence type="ECO:0000256" key="7">
    <source>
        <dbReference type="ARBA" id="ARBA00022555"/>
    </source>
</evidence>
<comment type="pathway">
    <text evidence="3 17">Aminoacyl-tRNA biosynthesis; selenocysteinyl-tRNA(Sec) biosynthesis; selenocysteinyl-tRNA(Sec) from L-seryl-tRNA(Sec) (archaeal/eukaryal route): step 2/2.</text>
</comment>
<evidence type="ECO:0000313" key="21">
    <source>
        <dbReference type="EMBL" id="CAD8874929.1"/>
    </source>
</evidence>
<dbReference type="PANTHER" id="PTHR12944:SF2">
    <property type="entry name" value="O-PHOSPHOSERYL-TRNA(SEC) SELENIUM TRANSFERASE"/>
    <property type="match status" value="1"/>
</dbReference>
<dbReference type="InterPro" id="IPR008829">
    <property type="entry name" value="SepSecS/SepCysS"/>
</dbReference>
<dbReference type="Gene3D" id="3.40.640.10">
    <property type="entry name" value="Type I PLP-dependent aspartate aminotransferase-like (Major domain)"/>
    <property type="match status" value="1"/>
</dbReference>
<dbReference type="PIRSF" id="PIRSF017689">
    <property type="entry name" value="SepSecS"/>
    <property type="match status" value="1"/>
</dbReference>
<dbReference type="InterPro" id="IPR015421">
    <property type="entry name" value="PyrdxlP-dep_Trfase_major"/>
</dbReference>
<comment type="subcellular location">
    <subcellularLocation>
        <location evidence="17">Cytoplasm</location>
    </subcellularLocation>
</comment>
<keyword evidence="7 17" id="KW-0820">tRNA-binding</keyword>
<keyword evidence="17" id="KW-0963">Cytoplasm</keyword>
<evidence type="ECO:0000256" key="20">
    <source>
        <dbReference type="SAM" id="MobiDB-lite"/>
    </source>
</evidence>
<dbReference type="GO" id="GO:0001717">
    <property type="term" value="P:conversion of seryl-tRNAsec to selenocys-tRNAsec"/>
    <property type="evidence" value="ECO:0007669"/>
    <property type="project" value="UniProtKB-UniRule"/>
</dbReference>
<evidence type="ECO:0000256" key="18">
    <source>
        <dbReference type="PIRSR" id="PIRSR017689-1"/>
    </source>
</evidence>
<feature type="region of interest" description="Disordered" evidence="20">
    <location>
        <begin position="113"/>
        <end position="134"/>
    </location>
</feature>
<feature type="binding site" evidence="18">
    <location>
        <position position="364"/>
    </location>
    <ligand>
        <name>tRNA</name>
        <dbReference type="ChEBI" id="CHEBI:17843"/>
    </ligand>
</feature>
<dbReference type="InterPro" id="IPR019872">
    <property type="entry name" value="Sec-tRNA_Se_transferase"/>
</dbReference>
<evidence type="ECO:0000256" key="16">
    <source>
        <dbReference type="ARBA" id="ARBA00048808"/>
    </source>
</evidence>
<dbReference type="GO" id="GO:0001514">
    <property type="term" value="P:selenocysteine incorporation"/>
    <property type="evidence" value="ECO:0007669"/>
    <property type="project" value="TreeGrafter"/>
</dbReference>
<dbReference type="PANTHER" id="PTHR12944">
    <property type="entry name" value="SOLUBLE LIVER ANTIGEN/LIVER PANCREAS ANTIGEN"/>
    <property type="match status" value="1"/>
</dbReference>
<dbReference type="EC" id="2.9.1.2" evidence="5 17"/>
<dbReference type="InterPro" id="IPR015424">
    <property type="entry name" value="PyrdxlP-dep_Trfase"/>
</dbReference>
<sequence>MSHGVGRSGDLLEAQPKAVGSTIVGRLACALARDAAVRGSGLTCVDKGLAVVLPVCTGMACSLVLRSLANALPPLEGATGPDVVLWSRIDQKSCLKSVYAAGMECAVVPTVRGELPSPSSDAPSGRRRRRTYASDEVRTDLPALRRLLLDYVGRRRVVAVISTTSCFAPRIPDDVDEIARICEEFAVGHVVNHAYGLQCQLATKLVNRAAAVGKVDAIVCSTDKNFLTPVGGSVVLCPDAEFAAGVGRTYPGRASGSPAMDLTMTLLSMGLEGYKGLLAKREKMRESFRKKLNDVAASHGERVLDCPNNTISFGITLGGVEGRILASLNMSSLEIDQRREASSVDRTKEVGLKVSRIGSMLFTRNVSGARVVPQGLDKIICGHNFRGFGSSNENYPTAYMTAACAIGMEETEIDTFVKRLDKVLKDFDKGL</sequence>
<keyword evidence="8 17" id="KW-0808">Transferase</keyword>
<evidence type="ECO:0000256" key="19">
    <source>
        <dbReference type="PIRSR" id="PIRSR017689-50"/>
    </source>
</evidence>
<evidence type="ECO:0000256" key="2">
    <source>
        <dbReference type="ARBA" id="ARBA00002552"/>
    </source>
</evidence>
<dbReference type="SUPFAM" id="SSF53383">
    <property type="entry name" value="PLP-dependent transferases"/>
    <property type="match status" value="1"/>
</dbReference>
<evidence type="ECO:0000256" key="17">
    <source>
        <dbReference type="PIRNR" id="PIRNR017689"/>
    </source>
</evidence>
<keyword evidence="12 17" id="KW-0711">Selenium</keyword>
<dbReference type="UniPathway" id="UPA00906">
    <property type="reaction ID" value="UER00898"/>
</dbReference>
<proteinExistence type="inferred from homology"/>
<comment type="function">
    <text evidence="2 17">Converts O-phosphoseryl-tRNA(Sec) to selenocysteinyl-tRNA(Sec) required for selenoprotein biosynthesis.</text>
</comment>
<reference evidence="21" key="1">
    <citation type="submission" date="2021-01" db="EMBL/GenBank/DDBJ databases">
        <authorList>
            <person name="Corre E."/>
            <person name="Pelletier E."/>
            <person name="Niang G."/>
            <person name="Scheremetjew M."/>
            <person name="Finn R."/>
            <person name="Kale V."/>
            <person name="Holt S."/>
            <person name="Cochrane G."/>
            <person name="Meng A."/>
            <person name="Brown T."/>
            <person name="Cohen L."/>
        </authorList>
    </citation>
    <scope>NUCLEOTIDE SEQUENCE</scope>
    <source>
        <strain evidence="21">308</strain>
    </source>
</reference>
<dbReference type="GO" id="GO:0005737">
    <property type="term" value="C:cytoplasm"/>
    <property type="evidence" value="ECO:0007669"/>
    <property type="project" value="UniProtKB-SubCell"/>
</dbReference>
<evidence type="ECO:0000256" key="9">
    <source>
        <dbReference type="ARBA" id="ARBA00022884"/>
    </source>
</evidence>
<feature type="modified residue" description="N6-(pyridoxal phosphate)lysine" evidence="19">
    <location>
        <position position="224"/>
    </location>
</feature>
<keyword evidence="10 17" id="KW-0663">Pyridoxal phosphate</keyword>
<evidence type="ECO:0000256" key="12">
    <source>
        <dbReference type="ARBA" id="ARBA00023266"/>
    </source>
</evidence>
<evidence type="ECO:0000256" key="4">
    <source>
        <dbReference type="ARBA" id="ARBA00007037"/>
    </source>
</evidence>
<evidence type="ECO:0000256" key="13">
    <source>
        <dbReference type="ARBA" id="ARBA00030669"/>
    </source>
</evidence>
<dbReference type="GO" id="GO:0098621">
    <property type="term" value="F:O-phosphoseryl-tRNA(Sec) selenium transferase activity"/>
    <property type="evidence" value="ECO:0007669"/>
    <property type="project" value="UniProtKB-EC"/>
</dbReference>
<keyword evidence="11 17" id="KW-0648">Protein biosynthesis</keyword>
<feature type="binding site" evidence="18">
    <location>
        <position position="7"/>
    </location>
    <ligand>
        <name>substrate</name>
    </ligand>
</feature>
<evidence type="ECO:0000256" key="3">
    <source>
        <dbReference type="ARBA" id="ARBA00004822"/>
    </source>
</evidence>